<gene>
    <name evidence="2" type="ORF">DMO24_02945</name>
</gene>
<proteinExistence type="predicted"/>
<sequence>MTSTDRSQRSSRLNLEVDIPSTLEKHMTEPRSTHGPGGQEQPPRRPSERVRRLLATAAPTMGRVIAARILSSVIEHWWGS</sequence>
<feature type="compositionally biased region" description="Basic and acidic residues" evidence="1">
    <location>
        <begin position="23"/>
        <end position="32"/>
    </location>
</feature>
<feature type="compositionally biased region" description="Polar residues" evidence="1">
    <location>
        <begin position="1"/>
        <end position="13"/>
    </location>
</feature>
<feature type="region of interest" description="Disordered" evidence="1">
    <location>
        <begin position="1"/>
        <end position="49"/>
    </location>
</feature>
<keyword evidence="3" id="KW-1185">Reference proteome</keyword>
<evidence type="ECO:0000313" key="3">
    <source>
        <dbReference type="Proteomes" id="UP000247602"/>
    </source>
</evidence>
<dbReference type="EMBL" id="QKNV01000018">
    <property type="protein sequence ID" value="PZA22838.1"/>
    <property type="molecule type" value="Genomic_DNA"/>
</dbReference>
<evidence type="ECO:0000313" key="2">
    <source>
        <dbReference type="EMBL" id="PZA22838.1"/>
    </source>
</evidence>
<comment type="caution">
    <text evidence="2">The sequence shown here is derived from an EMBL/GenBank/DDBJ whole genome shotgun (WGS) entry which is preliminary data.</text>
</comment>
<accession>A0A323VVL1</accession>
<organism evidence="2 3">
    <name type="scientific">Modestobacter versicolor</name>
    <dbReference type="NCBI Taxonomy" id="429133"/>
    <lineage>
        <taxon>Bacteria</taxon>
        <taxon>Bacillati</taxon>
        <taxon>Actinomycetota</taxon>
        <taxon>Actinomycetes</taxon>
        <taxon>Geodermatophilales</taxon>
        <taxon>Geodermatophilaceae</taxon>
        <taxon>Modestobacter</taxon>
    </lineage>
</organism>
<dbReference type="AlphaFoldDB" id="A0A323VVL1"/>
<evidence type="ECO:0000256" key="1">
    <source>
        <dbReference type="SAM" id="MobiDB-lite"/>
    </source>
</evidence>
<protein>
    <submittedName>
        <fullName evidence="2">Uncharacterized protein</fullName>
    </submittedName>
</protein>
<name>A0A323VVL1_9ACTN</name>
<reference evidence="2 3" key="1">
    <citation type="submission" date="2018-06" db="EMBL/GenBank/DDBJ databases">
        <title>Draft genome sequence of Modestobacter versicolor CP153-2.</title>
        <authorList>
            <person name="Gundlapally S.R."/>
        </authorList>
    </citation>
    <scope>NUCLEOTIDE SEQUENCE [LARGE SCALE GENOMIC DNA]</scope>
    <source>
        <strain evidence="2 3">CP153-2</strain>
    </source>
</reference>
<dbReference type="Proteomes" id="UP000247602">
    <property type="component" value="Unassembled WGS sequence"/>
</dbReference>